<feature type="repeat" description="ANK" evidence="1">
    <location>
        <begin position="976"/>
        <end position="1008"/>
    </location>
</feature>
<feature type="transmembrane region" description="Helical" evidence="2">
    <location>
        <begin position="163"/>
        <end position="196"/>
    </location>
</feature>
<protein>
    <submittedName>
        <fullName evidence="3">PseudoU_synth_2 domain-containing protein</fullName>
    </submittedName>
</protein>
<keyword evidence="2" id="KW-0812">Transmembrane</keyword>
<gene>
    <name evidence="3" type="ORF">SCF082_LOCUS47718</name>
</gene>
<dbReference type="SUPFAM" id="SSF48403">
    <property type="entry name" value="Ankyrin repeat"/>
    <property type="match status" value="1"/>
</dbReference>
<dbReference type="InterPro" id="IPR036770">
    <property type="entry name" value="Ankyrin_rpt-contain_sf"/>
</dbReference>
<evidence type="ECO:0000256" key="2">
    <source>
        <dbReference type="SAM" id="Phobius"/>
    </source>
</evidence>
<keyword evidence="2" id="KW-1133">Transmembrane helix</keyword>
<feature type="transmembrane region" description="Helical" evidence="2">
    <location>
        <begin position="127"/>
        <end position="151"/>
    </location>
</feature>
<dbReference type="PROSITE" id="PS50088">
    <property type="entry name" value="ANK_REPEAT"/>
    <property type="match status" value="1"/>
</dbReference>
<dbReference type="EMBL" id="CAXAMM010041962">
    <property type="protein sequence ID" value="CAK9102079.1"/>
    <property type="molecule type" value="Genomic_DNA"/>
</dbReference>
<dbReference type="Pfam" id="PF12796">
    <property type="entry name" value="Ank_2"/>
    <property type="match status" value="1"/>
</dbReference>
<dbReference type="Gene3D" id="1.25.40.20">
    <property type="entry name" value="Ankyrin repeat-containing domain"/>
    <property type="match status" value="1"/>
</dbReference>
<organism evidence="3 4">
    <name type="scientific">Durusdinium trenchii</name>
    <dbReference type="NCBI Taxonomy" id="1381693"/>
    <lineage>
        <taxon>Eukaryota</taxon>
        <taxon>Sar</taxon>
        <taxon>Alveolata</taxon>
        <taxon>Dinophyceae</taxon>
        <taxon>Suessiales</taxon>
        <taxon>Symbiodiniaceae</taxon>
        <taxon>Durusdinium</taxon>
    </lineage>
</organism>
<sequence>MAASLGAAWAAAFLWNKAGALRHAMSAVGYAVMNWLQSVLMTLMVAAKPWGCRYGVLPHFATQSIEELRLTSGSFEVHWEFLSPLNMIFWMRMLAYLAAVIWMQWLLERRIHVFEKSSGREYGGRWVFRLLQFQALWVLGGTLTVCPGIALNLMPSTRAVDLMLSIACVLGLAGGAIFMAANLLSAAIAIGALCHIVGDLNQARKRNNTPVPVKKRLEEAWRINLWQTVAVALSLFLSVGLSPAVLWQVHMTFSFDMKAVQYPAEHMTSVLVGVSVQVLDVLGNALAVILLSGTYREEGGGVSKRGITLNGLLKFYEEDLRLLEWQYQPDEHRTRDVVRRAIIPLTAGEKTSYATSSYNRDNAQRARIMVTHKWDNLFKDLLAAIMANALQECSFQVVAKMLKEDLPLLRSILEKTGRLSDIYWVCAFAVNQHVSLCQTKKYDKDPISNQLHPTCNCGCTNIEDPDGHHLESEMNKFDDMMRHLEHDREVILKRIKAYVSIPRFNEQLQSLIFDPRAGLISSEIEPCEVLGGLRQFGTDGRSGPLAKMEFSRWNSGGLEVLEQGGFGFQFEQIQIEQRRPLETYGQFFGLGLRDRRVRFIAERCRFFGKLTENTGPFFGGSSWWRHASWRSDPHQLWGGSVQGCTDDSEDERHVYRLTPHPRCRVRRCPATMPGVDDCGRLVEGRFAAFGQHIHGAWLADPGYEVRGVHDLQVFQIFGAKLDVQGARGKRGDRSLVLCGLSSFTPSMRKTTASVAAMVDLAPGDVCETASLVTLRSEESLDSALVLEVPPGQTLEVVEVGQGRRIKVKNSQGVEGWISSKTKLNEPLVIKRKKEMEEAMEGWEPKSTHEVKSVVTVRTGEALDSDVIGELKPGAIITLKELGVQNKRRALVDSGEVVGWISLVTKTGEHLVGKKVGASPKDKSMFGGGGSSGARVKDMLEACRCGDLEKLQKIVEPGTGIMSKFSQRPSLNASDIRGKTALIFAASYGHRAVVDYLLNKYKEIEVNAVDDTDKTALHH</sequence>
<name>A0ABP0RPV7_9DINO</name>
<proteinExistence type="predicted"/>
<dbReference type="Gene3D" id="2.30.30.40">
    <property type="entry name" value="SH3 Domains"/>
    <property type="match status" value="1"/>
</dbReference>
<comment type="caution">
    <text evidence="3">The sequence shown here is derived from an EMBL/GenBank/DDBJ whole genome shotgun (WGS) entry which is preliminary data.</text>
</comment>
<evidence type="ECO:0000256" key="1">
    <source>
        <dbReference type="PROSITE-ProRule" id="PRU00023"/>
    </source>
</evidence>
<feature type="transmembrane region" description="Helical" evidence="2">
    <location>
        <begin position="225"/>
        <end position="250"/>
    </location>
</feature>
<feature type="non-terminal residue" evidence="3">
    <location>
        <position position="1018"/>
    </location>
</feature>
<keyword evidence="1" id="KW-0040">ANK repeat</keyword>
<evidence type="ECO:0000313" key="4">
    <source>
        <dbReference type="Proteomes" id="UP001642464"/>
    </source>
</evidence>
<accession>A0ABP0RPV7</accession>
<keyword evidence="2" id="KW-0472">Membrane</keyword>
<reference evidence="3 4" key="1">
    <citation type="submission" date="2024-02" db="EMBL/GenBank/DDBJ databases">
        <authorList>
            <person name="Chen Y."/>
            <person name="Shah S."/>
            <person name="Dougan E. K."/>
            <person name="Thang M."/>
            <person name="Chan C."/>
        </authorList>
    </citation>
    <scope>NUCLEOTIDE SEQUENCE [LARGE SCALE GENOMIC DNA]</scope>
</reference>
<feature type="transmembrane region" description="Helical" evidence="2">
    <location>
        <begin position="87"/>
        <end position="107"/>
    </location>
</feature>
<dbReference type="Proteomes" id="UP001642464">
    <property type="component" value="Unassembled WGS sequence"/>
</dbReference>
<evidence type="ECO:0000313" key="3">
    <source>
        <dbReference type="EMBL" id="CAK9102079.1"/>
    </source>
</evidence>
<dbReference type="InterPro" id="IPR002110">
    <property type="entry name" value="Ankyrin_rpt"/>
</dbReference>
<keyword evidence="4" id="KW-1185">Reference proteome</keyword>